<evidence type="ECO:0000313" key="1">
    <source>
        <dbReference type="EMBL" id="CDM59390.1"/>
    </source>
</evidence>
<reference evidence="1" key="1">
    <citation type="submission" date="2013-11" db="EMBL/GenBank/DDBJ databases">
        <title>Draft genome sequence of the broad-host-range Rhizobium sp. LPU83 strain, a member of the low-genetic diversity Oregon-like Rhizobium sp. group.</title>
        <authorList>
            <person name="Wibberg D."/>
            <person name="Puehler A."/>
            <person name="Schlueter A."/>
        </authorList>
    </citation>
    <scope>NUCLEOTIDE SEQUENCE [LARGE SCALE GENOMIC DNA]</scope>
    <source>
        <strain evidence="1">LPU83</strain>
    </source>
</reference>
<gene>
    <name evidence="1" type="ORF">LPU83_3747</name>
</gene>
<name>W6RGC8_9HYPH</name>
<dbReference type="PATRIC" id="fig|348824.6.peg.4030"/>
<dbReference type="HOGENOM" id="CLU_2828305_0_0_5"/>
<dbReference type="AlphaFoldDB" id="W6RGC8"/>
<dbReference type="Proteomes" id="UP000019443">
    <property type="component" value="Chromosome"/>
</dbReference>
<organism evidence="1 2">
    <name type="scientific">Rhizobium favelukesii</name>
    <dbReference type="NCBI Taxonomy" id="348824"/>
    <lineage>
        <taxon>Bacteria</taxon>
        <taxon>Pseudomonadati</taxon>
        <taxon>Pseudomonadota</taxon>
        <taxon>Alphaproteobacteria</taxon>
        <taxon>Hyphomicrobiales</taxon>
        <taxon>Rhizobiaceae</taxon>
        <taxon>Rhizobium/Agrobacterium group</taxon>
        <taxon>Rhizobium</taxon>
    </lineage>
</organism>
<proteinExistence type="predicted"/>
<dbReference type="EMBL" id="HG916852">
    <property type="protein sequence ID" value="CDM59390.1"/>
    <property type="molecule type" value="Genomic_DNA"/>
</dbReference>
<keyword evidence="2" id="KW-1185">Reference proteome</keyword>
<protein>
    <submittedName>
        <fullName evidence="1">Uncharacterized protein</fullName>
    </submittedName>
</protein>
<dbReference type="KEGG" id="rhl:LPU83_3747"/>
<sequence length="66" mass="7398">MTASETTPQSMTSAEDLRKRALELQLAEMGRDEKIKAREATKHAEFVEDFSRSISVRQNAQSSNAL</sequence>
<accession>W6RGC8</accession>
<evidence type="ECO:0000313" key="2">
    <source>
        <dbReference type="Proteomes" id="UP000019443"/>
    </source>
</evidence>